<name>A0A8S5L9L4_9CAUD</name>
<accession>A0A8S5L9L4</accession>
<proteinExistence type="predicted"/>
<evidence type="ECO:0000313" key="1">
    <source>
        <dbReference type="EMBL" id="DAD66643.1"/>
    </source>
</evidence>
<dbReference type="EMBL" id="BK014662">
    <property type="protein sequence ID" value="DAD66643.1"/>
    <property type="molecule type" value="Genomic_DNA"/>
</dbReference>
<organism evidence="1">
    <name type="scientific">Myoviridae sp. ctPuP5</name>
    <dbReference type="NCBI Taxonomy" id="2823543"/>
    <lineage>
        <taxon>Viruses</taxon>
        <taxon>Duplodnaviria</taxon>
        <taxon>Heunggongvirae</taxon>
        <taxon>Uroviricota</taxon>
        <taxon>Caudoviricetes</taxon>
    </lineage>
</organism>
<reference evidence="1" key="1">
    <citation type="journal article" date="2021" name="Proc. Natl. Acad. Sci. U.S.A.">
        <title>A Catalog of Tens of Thousands of Viruses from Human Metagenomes Reveals Hidden Associations with Chronic Diseases.</title>
        <authorList>
            <person name="Tisza M.J."/>
            <person name="Buck C.B."/>
        </authorList>
    </citation>
    <scope>NUCLEOTIDE SEQUENCE</scope>
    <source>
        <strain evidence="1">CtPuP5</strain>
    </source>
</reference>
<protein>
    <submittedName>
        <fullName evidence="1">Uncharacterized protein</fullName>
    </submittedName>
</protein>
<sequence length="171" mass="20460">MILNYHSLTYKCTRMSTYMLYLYINQSNLCDMIEKVYGDDFYCVPFCKKLSKCDDAFFAQIRQVREYVRFKDIEPYIRIVNNKLELLFYFDTPLCLSDDEECVILYDSMCVRLSKMVNNLNNELYSYAISLIGRDIVNTSYKCYSKRKYLLSVLSKDLDNYVELLKPYKKC</sequence>